<comment type="caution">
    <text evidence="2">The sequence shown here is derived from an EMBL/GenBank/DDBJ whole genome shotgun (WGS) entry which is preliminary data.</text>
</comment>
<dbReference type="AlphaFoldDB" id="A0A8S9S0K9"/>
<proteinExistence type="predicted"/>
<evidence type="ECO:0000313" key="2">
    <source>
        <dbReference type="EMBL" id="KAF3586590.1"/>
    </source>
</evidence>
<organism evidence="2 3">
    <name type="scientific">Brassica cretica</name>
    <name type="common">Mustard</name>
    <dbReference type="NCBI Taxonomy" id="69181"/>
    <lineage>
        <taxon>Eukaryota</taxon>
        <taxon>Viridiplantae</taxon>
        <taxon>Streptophyta</taxon>
        <taxon>Embryophyta</taxon>
        <taxon>Tracheophyta</taxon>
        <taxon>Spermatophyta</taxon>
        <taxon>Magnoliopsida</taxon>
        <taxon>eudicotyledons</taxon>
        <taxon>Gunneridae</taxon>
        <taxon>Pentapetalae</taxon>
        <taxon>rosids</taxon>
        <taxon>malvids</taxon>
        <taxon>Brassicales</taxon>
        <taxon>Brassicaceae</taxon>
        <taxon>Brassiceae</taxon>
        <taxon>Brassica</taxon>
    </lineage>
</organism>
<dbReference type="EMBL" id="QGKX02000088">
    <property type="protein sequence ID" value="KAF3586590.1"/>
    <property type="molecule type" value="Genomic_DNA"/>
</dbReference>
<sequence>MDRGWRPRIEAVRGFRPVRSSKEGMSRGWSSRDEAVRGFKAVRSSLSRDGRGYVSQTRPGREIGAYPTADYGRGPSQSVVKTQKSLYPFSILV</sequence>
<gene>
    <name evidence="2" type="ORF">F2Q69_00026580</name>
</gene>
<reference evidence="2" key="1">
    <citation type="submission" date="2019-12" db="EMBL/GenBank/DDBJ databases">
        <title>Genome sequencing and annotation of Brassica cretica.</title>
        <authorList>
            <person name="Studholme D.J."/>
            <person name="Sarris P."/>
        </authorList>
    </citation>
    <scope>NUCLEOTIDE SEQUENCE</scope>
    <source>
        <strain evidence="2">PFS-109/04</strain>
        <tissue evidence="2">Leaf</tissue>
    </source>
</reference>
<protein>
    <submittedName>
        <fullName evidence="2">Uncharacterized protein</fullName>
    </submittedName>
</protein>
<accession>A0A8S9S0K9</accession>
<evidence type="ECO:0000313" key="3">
    <source>
        <dbReference type="Proteomes" id="UP000712600"/>
    </source>
</evidence>
<evidence type="ECO:0000256" key="1">
    <source>
        <dbReference type="SAM" id="MobiDB-lite"/>
    </source>
</evidence>
<name>A0A8S9S0K9_BRACR</name>
<feature type="region of interest" description="Disordered" evidence="1">
    <location>
        <begin position="48"/>
        <end position="77"/>
    </location>
</feature>
<dbReference type="Proteomes" id="UP000712600">
    <property type="component" value="Unassembled WGS sequence"/>
</dbReference>